<dbReference type="CDD" id="cd00821">
    <property type="entry name" value="PH"/>
    <property type="match status" value="1"/>
</dbReference>
<organism evidence="4 5">
    <name type="scientific">Hyaloperonospora arabidopsidis (strain Emoy2)</name>
    <name type="common">Downy mildew agent</name>
    <name type="synonym">Peronospora arabidopsidis</name>
    <dbReference type="NCBI Taxonomy" id="559515"/>
    <lineage>
        <taxon>Eukaryota</taxon>
        <taxon>Sar</taxon>
        <taxon>Stramenopiles</taxon>
        <taxon>Oomycota</taxon>
        <taxon>Peronosporomycetes</taxon>
        <taxon>Peronosporales</taxon>
        <taxon>Peronosporaceae</taxon>
        <taxon>Hyaloperonospora</taxon>
    </lineage>
</organism>
<dbReference type="eggNOG" id="ENOG502QQV7">
    <property type="taxonomic scope" value="Eukaryota"/>
</dbReference>
<keyword evidence="2" id="KW-0472">Membrane</keyword>
<dbReference type="VEuPathDB" id="FungiDB:HpaG812033"/>
<evidence type="ECO:0000259" key="3">
    <source>
        <dbReference type="PROSITE" id="PS50003"/>
    </source>
</evidence>
<feature type="compositionally biased region" description="Basic and acidic residues" evidence="1">
    <location>
        <begin position="312"/>
        <end position="328"/>
    </location>
</feature>
<dbReference type="InterPro" id="IPR011993">
    <property type="entry name" value="PH-like_dom_sf"/>
</dbReference>
<keyword evidence="2" id="KW-0812">Transmembrane</keyword>
<proteinExistence type="predicted"/>
<dbReference type="Pfam" id="PF00169">
    <property type="entry name" value="PH"/>
    <property type="match status" value="1"/>
</dbReference>
<reference evidence="5" key="1">
    <citation type="journal article" date="2010" name="Science">
        <title>Signatures of adaptation to obligate biotrophy in the Hyaloperonospora arabidopsidis genome.</title>
        <authorList>
            <person name="Baxter L."/>
            <person name="Tripathy S."/>
            <person name="Ishaque N."/>
            <person name="Boot N."/>
            <person name="Cabral A."/>
            <person name="Kemen E."/>
            <person name="Thines M."/>
            <person name="Ah-Fong A."/>
            <person name="Anderson R."/>
            <person name="Badejoko W."/>
            <person name="Bittner-Eddy P."/>
            <person name="Boore J.L."/>
            <person name="Chibucos M.C."/>
            <person name="Coates M."/>
            <person name="Dehal P."/>
            <person name="Delehaunty K."/>
            <person name="Dong S."/>
            <person name="Downton P."/>
            <person name="Dumas B."/>
            <person name="Fabro G."/>
            <person name="Fronick C."/>
            <person name="Fuerstenberg S.I."/>
            <person name="Fulton L."/>
            <person name="Gaulin E."/>
            <person name="Govers F."/>
            <person name="Hughes L."/>
            <person name="Humphray S."/>
            <person name="Jiang R.H."/>
            <person name="Judelson H."/>
            <person name="Kamoun S."/>
            <person name="Kyung K."/>
            <person name="Meijer H."/>
            <person name="Minx P."/>
            <person name="Morris P."/>
            <person name="Nelson J."/>
            <person name="Phuntumart V."/>
            <person name="Qutob D."/>
            <person name="Rehmany A."/>
            <person name="Rougon-Cardoso A."/>
            <person name="Ryden P."/>
            <person name="Torto-Alalibo T."/>
            <person name="Studholme D."/>
            <person name="Wang Y."/>
            <person name="Win J."/>
            <person name="Wood J."/>
            <person name="Clifton S.W."/>
            <person name="Rogers J."/>
            <person name="Van den Ackerveken G."/>
            <person name="Jones J.D."/>
            <person name="McDowell J.M."/>
            <person name="Beynon J."/>
            <person name="Tyler B.M."/>
        </authorList>
    </citation>
    <scope>NUCLEOTIDE SEQUENCE [LARGE SCALE GENOMIC DNA]</scope>
    <source>
        <strain evidence="5">Emoy2</strain>
    </source>
</reference>
<dbReference type="PANTHER" id="PTHR31558">
    <property type="entry name" value="CW14 PROTEIN"/>
    <property type="match status" value="1"/>
</dbReference>
<feature type="region of interest" description="Disordered" evidence="1">
    <location>
        <begin position="287"/>
        <end position="335"/>
    </location>
</feature>
<dbReference type="EMBL" id="JH598063">
    <property type="status" value="NOT_ANNOTATED_CDS"/>
    <property type="molecule type" value="Genomic_DNA"/>
</dbReference>
<dbReference type="AlphaFoldDB" id="M4BZL0"/>
<keyword evidence="2" id="KW-1133">Transmembrane helix</keyword>
<name>M4BZL0_HYAAE</name>
<evidence type="ECO:0000313" key="5">
    <source>
        <dbReference type="Proteomes" id="UP000011713"/>
    </source>
</evidence>
<dbReference type="Gene3D" id="2.30.29.30">
    <property type="entry name" value="Pleckstrin-homology domain (PH domain)/Phosphotyrosine-binding domain (PTB)"/>
    <property type="match status" value="1"/>
</dbReference>
<reference evidence="4" key="2">
    <citation type="submission" date="2015-06" db="UniProtKB">
        <authorList>
            <consortium name="EnsemblProtists"/>
        </authorList>
    </citation>
    <scope>IDENTIFICATION</scope>
    <source>
        <strain evidence="4">Emoy2</strain>
    </source>
</reference>
<evidence type="ECO:0000313" key="4">
    <source>
        <dbReference type="EnsemblProtists" id="HpaP812033"/>
    </source>
</evidence>
<dbReference type="InterPro" id="IPR001849">
    <property type="entry name" value="PH_domain"/>
</dbReference>
<dbReference type="STRING" id="559515.M4BZL0"/>
<dbReference type="PROSITE" id="PS50003">
    <property type="entry name" value="PH_DOMAIN"/>
    <property type="match status" value="1"/>
</dbReference>
<dbReference type="EnsemblProtists" id="HpaT812033">
    <property type="protein sequence ID" value="HpaP812033"/>
    <property type="gene ID" value="HpaG812033"/>
</dbReference>
<dbReference type="InParanoid" id="M4BZL0"/>
<dbReference type="InterPro" id="IPR009769">
    <property type="entry name" value="EDR2_C"/>
</dbReference>
<dbReference type="Proteomes" id="UP000011713">
    <property type="component" value="Unassembled WGS sequence"/>
</dbReference>
<keyword evidence="5" id="KW-1185">Reference proteome</keyword>
<accession>M4BZL0</accession>
<dbReference type="PANTHER" id="PTHR31558:SF3">
    <property type="entry name" value="CW14 PROTEIN"/>
    <property type="match status" value="1"/>
</dbReference>
<feature type="domain" description="PH" evidence="3">
    <location>
        <begin position="31"/>
        <end position="147"/>
    </location>
</feature>
<evidence type="ECO:0000256" key="1">
    <source>
        <dbReference type="SAM" id="MobiDB-lite"/>
    </source>
</evidence>
<protein>
    <recommendedName>
        <fullName evidence="3">PH domain-containing protein</fullName>
    </recommendedName>
</protein>
<sequence length="619" mass="67787">MPSPSQAPIAGMGLPLSAPLASHVPPPVPSTALLSSYLLKQSAGKWKRKRWNQRWFVLDQDKGVLHYFRYASSLASLALRQDAHGVLQLKQKGVSLVVQGRLPGGVPPTPFCFSILYGDEGQQEVRLCADSDVDFRQWTMAIAAIITPLSSNGLLKARDSNGDEIVAPTATDEDDGTDAPVGCSPPVRAVDGLDAKTTTRDAEVVERVRGIEVEPRQGIEQLWSYCYLEMYAILRGNKTVLLALNPAIVIARYVNMSTWCFVALVANAVVIWLLWFRKTESNYKYLSSRPPSRTNDAIPPPTSCAQATSDFDDLKDKSSTKPEADRTEAQASSSCLSSKRAPFLGKIDGIKPSAGTSLEMGTAASTETGTGCWTHVDAARFDVRQGPNYRKTKLKSASASALLELVAVDIYQSDVKVDNIGSIVNLSVLKPVTGDLDLFIVNCQVPSYQPSNPLWGEKQSDGAGFNFVTYFAIPPAIREMLDRTEEPSSPAVRLLKDFMQPGSWASERFKAIGVVANPQEQQLGRAERHLLETYNGQPILTRPQHEFYRGDGYFEVDVNAHDFNYIARKGLVGISSHACNMVLDFGFVLEGQEDHELPEQILGCVRLCKVDICSVPSLS</sequence>
<dbReference type="HOGENOM" id="CLU_005372_0_0_1"/>
<dbReference type="Pfam" id="PF07059">
    <property type="entry name" value="EDR2_C"/>
    <property type="match status" value="1"/>
</dbReference>
<dbReference type="SMART" id="SM00233">
    <property type="entry name" value="PH"/>
    <property type="match status" value="1"/>
</dbReference>
<dbReference type="OMA" id="QPSNPLW"/>
<feature type="transmembrane region" description="Helical" evidence="2">
    <location>
        <begin position="256"/>
        <end position="276"/>
    </location>
</feature>
<dbReference type="SUPFAM" id="SSF50729">
    <property type="entry name" value="PH domain-like"/>
    <property type="match status" value="1"/>
</dbReference>
<evidence type="ECO:0000256" key="2">
    <source>
        <dbReference type="SAM" id="Phobius"/>
    </source>
</evidence>